<feature type="transmembrane region" description="Helical" evidence="7">
    <location>
        <begin position="526"/>
        <end position="549"/>
    </location>
</feature>
<keyword evidence="5 7" id="KW-0472">Membrane</keyword>
<evidence type="ECO:0000256" key="6">
    <source>
        <dbReference type="SAM" id="MobiDB-lite"/>
    </source>
</evidence>
<name>A0A1L7WBS2_9HELO</name>
<evidence type="ECO:0000259" key="8">
    <source>
        <dbReference type="Pfam" id="PF01490"/>
    </source>
</evidence>
<evidence type="ECO:0000256" key="3">
    <source>
        <dbReference type="ARBA" id="ARBA00022692"/>
    </source>
</evidence>
<dbReference type="InterPro" id="IPR013057">
    <property type="entry name" value="AA_transpt_TM"/>
</dbReference>
<evidence type="ECO:0000256" key="5">
    <source>
        <dbReference type="ARBA" id="ARBA00023136"/>
    </source>
</evidence>
<organism evidence="9 10">
    <name type="scientific">Phialocephala subalpina</name>
    <dbReference type="NCBI Taxonomy" id="576137"/>
    <lineage>
        <taxon>Eukaryota</taxon>
        <taxon>Fungi</taxon>
        <taxon>Dikarya</taxon>
        <taxon>Ascomycota</taxon>
        <taxon>Pezizomycotina</taxon>
        <taxon>Leotiomycetes</taxon>
        <taxon>Helotiales</taxon>
        <taxon>Mollisiaceae</taxon>
        <taxon>Phialocephala</taxon>
        <taxon>Phialocephala fortinii species complex</taxon>
    </lineage>
</organism>
<feature type="region of interest" description="Disordered" evidence="6">
    <location>
        <begin position="55"/>
        <end position="99"/>
    </location>
</feature>
<evidence type="ECO:0000256" key="4">
    <source>
        <dbReference type="ARBA" id="ARBA00022989"/>
    </source>
</evidence>
<keyword evidence="10" id="KW-1185">Reference proteome</keyword>
<dbReference type="AlphaFoldDB" id="A0A1L7WBS2"/>
<reference evidence="9 10" key="1">
    <citation type="submission" date="2016-03" db="EMBL/GenBank/DDBJ databases">
        <authorList>
            <person name="Ploux O."/>
        </authorList>
    </citation>
    <scope>NUCLEOTIDE SEQUENCE [LARGE SCALE GENOMIC DNA]</scope>
    <source>
        <strain evidence="9 10">UAMH 11012</strain>
    </source>
</reference>
<protein>
    <submittedName>
        <fullName evidence="9">Related to neutral amino acid permease</fullName>
    </submittedName>
</protein>
<sequence length="574" mass="63845">MANQLAVIGGDGGDPRLSMGEGQVPVPGPIRHRLHDPNVKIEEYFYYAKIQREQERSGLDPAERSRIANRLDSSSAGSEAAVSSDEKTDEKRPNLPRTATNIVTPAEWENASRAARNATWPSIVYLITTDILGPSNAPWAISQFGYVGGVMMYTFMGIMAFYAGWMIWRMFLKLDSDKYPMRTFGDMGFRIFGKETRHGMNILQSIQLLFNVGVIIIVNGQSLSQMSKFKLCFAICIFIWPICGAVVGQIRTLAKLGWIANFAIWLNVAWIFITIGVAAHSAPNYAASLASFGTPFGPIEHTVWIPSGSTFDSQLGAAMQIVYAYGGAMLYCEFMAEMRRPFDFIKAQFVAEIFIYVMYLMFGLVVYSQQGQFTYNPANQGLSPYSWQTVTNAINLVSGIIAAVLYGNIGIKVIYQNIVQDLMGGPELTTKAGKILWIGMVPIYWCLAFIIGSAVPQFTSVSSMVAATCIMQFTYTFPAILYVGIKVQEDAITPEERFDPATGQVYRIDTWKDLSRWKRGIFSKQWYLKTFNFIFFLASLTTAALGMYASGTGLREDFKSGHATSFSCKSPLET</sequence>
<dbReference type="STRING" id="576137.A0A1L7WBS2"/>
<evidence type="ECO:0000256" key="1">
    <source>
        <dbReference type="ARBA" id="ARBA00004141"/>
    </source>
</evidence>
<dbReference type="GO" id="GO:0015179">
    <property type="term" value="F:L-amino acid transmembrane transporter activity"/>
    <property type="evidence" value="ECO:0007669"/>
    <property type="project" value="TreeGrafter"/>
</dbReference>
<keyword evidence="3 7" id="KW-0812">Transmembrane</keyword>
<feature type="transmembrane region" description="Helical" evidence="7">
    <location>
        <begin position="435"/>
        <end position="455"/>
    </location>
</feature>
<dbReference type="GO" id="GO:0016020">
    <property type="term" value="C:membrane"/>
    <property type="evidence" value="ECO:0007669"/>
    <property type="project" value="UniProtKB-SubCell"/>
</dbReference>
<feature type="transmembrane region" description="Helical" evidence="7">
    <location>
        <begin position="349"/>
        <end position="367"/>
    </location>
</feature>
<evidence type="ECO:0000313" key="9">
    <source>
        <dbReference type="EMBL" id="CZR50233.1"/>
    </source>
</evidence>
<proteinExistence type="inferred from homology"/>
<feature type="domain" description="Amino acid transporter transmembrane" evidence="8">
    <location>
        <begin position="118"/>
        <end position="487"/>
    </location>
</feature>
<dbReference type="EMBL" id="FJOG01000001">
    <property type="protein sequence ID" value="CZR50233.1"/>
    <property type="molecule type" value="Genomic_DNA"/>
</dbReference>
<comment type="subcellular location">
    <subcellularLocation>
        <location evidence="1">Membrane</location>
        <topology evidence="1">Multi-pass membrane protein</topology>
    </subcellularLocation>
</comment>
<feature type="compositionally biased region" description="Low complexity" evidence="6">
    <location>
        <begin position="73"/>
        <end position="83"/>
    </location>
</feature>
<feature type="compositionally biased region" description="Basic and acidic residues" evidence="6">
    <location>
        <begin position="55"/>
        <end position="66"/>
    </location>
</feature>
<keyword evidence="4 7" id="KW-1133">Transmembrane helix</keyword>
<feature type="compositionally biased region" description="Basic and acidic residues" evidence="6">
    <location>
        <begin position="84"/>
        <end position="93"/>
    </location>
</feature>
<feature type="transmembrane region" description="Helical" evidence="7">
    <location>
        <begin position="393"/>
        <end position="415"/>
    </location>
</feature>
<dbReference type="Proteomes" id="UP000184330">
    <property type="component" value="Unassembled WGS sequence"/>
</dbReference>
<evidence type="ECO:0000256" key="7">
    <source>
        <dbReference type="SAM" id="Phobius"/>
    </source>
</evidence>
<evidence type="ECO:0000313" key="10">
    <source>
        <dbReference type="Proteomes" id="UP000184330"/>
    </source>
</evidence>
<feature type="transmembrane region" description="Helical" evidence="7">
    <location>
        <begin position="461"/>
        <end position="485"/>
    </location>
</feature>
<dbReference type="Pfam" id="PF01490">
    <property type="entry name" value="Aa_trans"/>
    <property type="match status" value="1"/>
</dbReference>
<feature type="transmembrane region" description="Helical" evidence="7">
    <location>
        <begin position="231"/>
        <end position="250"/>
    </location>
</feature>
<feature type="region of interest" description="Disordered" evidence="6">
    <location>
        <begin position="1"/>
        <end position="33"/>
    </location>
</feature>
<feature type="transmembrane region" description="Helical" evidence="7">
    <location>
        <begin position="202"/>
        <end position="219"/>
    </location>
</feature>
<gene>
    <name evidence="9" type="ORF">PAC_00105</name>
</gene>
<accession>A0A1L7WBS2</accession>
<dbReference type="PANTHER" id="PTHR22950:SF461">
    <property type="entry name" value="AMINO ACID TRANSPORTER TRANSMEMBRANE DOMAIN-CONTAINING PROTEIN"/>
    <property type="match status" value="1"/>
</dbReference>
<dbReference type="OrthoDB" id="40134at2759"/>
<comment type="similarity">
    <text evidence="2">Belongs to the amino acid/polyamine transporter 2 family.</text>
</comment>
<evidence type="ECO:0000256" key="2">
    <source>
        <dbReference type="ARBA" id="ARBA00008066"/>
    </source>
</evidence>
<dbReference type="PANTHER" id="PTHR22950">
    <property type="entry name" value="AMINO ACID TRANSPORTER"/>
    <property type="match status" value="1"/>
</dbReference>
<feature type="transmembrane region" description="Helical" evidence="7">
    <location>
        <begin position="256"/>
        <end position="279"/>
    </location>
</feature>
<feature type="transmembrane region" description="Helical" evidence="7">
    <location>
        <begin position="144"/>
        <end position="168"/>
    </location>
</feature>